<dbReference type="OrthoDB" id="271273at2759"/>
<dbReference type="Pfam" id="PF00632">
    <property type="entry name" value="HECT"/>
    <property type="match status" value="1"/>
</dbReference>
<dbReference type="GO" id="GO:0016607">
    <property type="term" value="C:nuclear speck"/>
    <property type="evidence" value="ECO:0007669"/>
    <property type="project" value="TreeGrafter"/>
</dbReference>
<comment type="catalytic activity">
    <reaction evidence="3">
        <text>S-ubiquitinyl-[E2 ubiquitin-conjugating enzyme]-L-cysteine + [acceptor protein]-L-lysine = [E2 ubiquitin-conjugating enzyme]-L-cysteine + N(6)-ubiquitinyl-[acceptor protein]-L-lysine.</text>
        <dbReference type="EC" id="2.3.2.26"/>
    </reaction>
</comment>
<keyword evidence="7" id="KW-1185">Reference proteome</keyword>
<comment type="pathway">
    <text evidence="3">Protein modification; protein ubiquitination.</text>
</comment>
<evidence type="ECO:0000313" key="6">
    <source>
        <dbReference type="EMBL" id="VDN10540.1"/>
    </source>
</evidence>
<evidence type="ECO:0000256" key="2">
    <source>
        <dbReference type="ARBA" id="ARBA00022786"/>
    </source>
</evidence>
<dbReference type="PANTHER" id="PTHR45670:SF1">
    <property type="entry name" value="E3 UBIQUITIN-PROTEIN LIGASE HECTD1"/>
    <property type="match status" value="1"/>
</dbReference>
<keyword evidence="1 3" id="KW-0808">Transferase</keyword>
<dbReference type="InterPro" id="IPR035983">
    <property type="entry name" value="Hect_E3_ubiquitin_ligase"/>
</dbReference>
<protein>
    <recommendedName>
        <fullName evidence="3">E3 ubiquitin-protein ligase</fullName>
        <ecNumber evidence="3">2.3.2.26</ecNumber>
    </recommendedName>
</protein>
<dbReference type="PANTHER" id="PTHR45670">
    <property type="entry name" value="E3 UBIQUITIN-PROTEIN LIGASE TRIP12"/>
    <property type="match status" value="1"/>
</dbReference>
<reference evidence="6 7" key="1">
    <citation type="submission" date="2018-11" db="EMBL/GenBank/DDBJ databases">
        <authorList>
            <consortium name="Pathogen Informatics"/>
        </authorList>
    </citation>
    <scope>NUCLEOTIDE SEQUENCE [LARGE SCALE GENOMIC DNA]</scope>
</reference>
<evidence type="ECO:0000256" key="1">
    <source>
        <dbReference type="ARBA" id="ARBA00022679"/>
    </source>
</evidence>
<dbReference type="Proteomes" id="UP000281553">
    <property type="component" value="Unassembled WGS sequence"/>
</dbReference>
<dbReference type="GO" id="GO:0000209">
    <property type="term" value="P:protein polyubiquitination"/>
    <property type="evidence" value="ECO:0007669"/>
    <property type="project" value="TreeGrafter"/>
</dbReference>
<dbReference type="InterPro" id="IPR045322">
    <property type="entry name" value="HECTD1/TRIP12-like"/>
</dbReference>
<evidence type="ECO:0000256" key="4">
    <source>
        <dbReference type="SAM" id="SignalP"/>
    </source>
</evidence>
<dbReference type="GO" id="GO:0061630">
    <property type="term" value="F:ubiquitin protein ligase activity"/>
    <property type="evidence" value="ECO:0007669"/>
    <property type="project" value="UniProtKB-UniRule"/>
</dbReference>
<feature type="chain" id="PRO_5018030612" description="E3 ubiquitin-protein ligase" evidence="4">
    <location>
        <begin position="26"/>
        <end position="226"/>
    </location>
</feature>
<dbReference type="InterPro" id="IPR000569">
    <property type="entry name" value="HECT_dom"/>
</dbReference>
<evidence type="ECO:0000256" key="3">
    <source>
        <dbReference type="RuleBase" id="RU369009"/>
    </source>
</evidence>
<evidence type="ECO:0000313" key="7">
    <source>
        <dbReference type="Proteomes" id="UP000281553"/>
    </source>
</evidence>
<gene>
    <name evidence="6" type="ORF">DILT_LOCUS6371</name>
</gene>
<evidence type="ECO:0000259" key="5">
    <source>
        <dbReference type="Pfam" id="PF00632"/>
    </source>
</evidence>
<feature type="domain" description="HECT" evidence="5">
    <location>
        <begin position="48"/>
        <end position="225"/>
    </location>
</feature>
<keyword evidence="2 3" id="KW-0833">Ubl conjugation pathway</keyword>
<name>A0A3P7LAS9_DIBLA</name>
<comment type="function">
    <text evidence="3">E3 ubiquitin-protein ligase which accepts ubiquitin from an E2 ubiquitin-conjugating enzyme in the form of a thioester and then directly transfers the ubiquitin to targeted substrates.</text>
</comment>
<dbReference type="EMBL" id="UYRU01049392">
    <property type="protein sequence ID" value="VDN10540.1"/>
    <property type="molecule type" value="Genomic_DNA"/>
</dbReference>
<accession>A0A3P7LAS9</accession>
<keyword evidence="4" id="KW-0732">Signal</keyword>
<dbReference type="SUPFAM" id="SSF56204">
    <property type="entry name" value="Hect, E3 ligase catalytic domain"/>
    <property type="match status" value="1"/>
</dbReference>
<proteinExistence type="inferred from homology"/>
<dbReference type="AlphaFoldDB" id="A0A3P7LAS9"/>
<dbReference type="EC" id="2.3.2.26" evidence="3"/>
<comment type="similarity">
    <text evidence="3">Belongs to the UPL family. K-HECT subfamily.</text>
</comment>
<feature type="signal peptide" evidence="4">
    <location>
        <begin position="1"/>
        <end position="25"/>
    </location>
</feature>
<sequence length="226" mass="25975">MHWGRQIGMSSRVALLLPFFLPVHCTGGMFGRRKKTPRTLLANVAYHMDERRMDLPFSESFLKLLTARQLAQDAVLESEESGKGEDSMASGVPGLKEFTEVYPEQGAFFQRCLTYLKYRRANIMTTEQVEQLEQNIFSAKLSDLYLTMEFPAICTTFGVNSFPLRDNYEWETLEGATTNANFVINEDCESPLITTENLETYIHRTVSFAMDKGIRRQMEAFKREFS</sequence>
<organism evidence="6 7">
    <name type="scientific">Dibothriocephalus latus</name>
    <name type="common">Fish tapeworm</name>
    <name type="synonym">Diphyllobothrium latum</name>
    <dbReference type="NCBI Taxonomy" id="60516"/>
    <lineage>
        <taxon>Eukaryota</taxon>
        <taxon>Metazoa</taxon>
        <taxon>Spiralia</taxon>
        <taxon>Lophotrochozoa</taxon>
        <taxon>Platyhelminthes</taxon>
        <taxon>Cestoda</taxon>
        <taxon>Eucestoda</taxon>
        <taxon>Diphyllobothriidea</taxon>
        <taxon>Diphyllobothriidae</taxon>
        <taxon>Dibothriocephalus</taxon>
    </lineage>
</organism>
<dbReference type="GO" id="GO:0043161">
    <property type="term" value="P:proteasome-mediated ubiquitin-dependent protein catabolic process"/>
    <property type="evidence" value="ECO:0007669"/>
    <property type="project" value="TreeGrafter"/>
</dbReference>
<dbReference type="UniPathway" id="UPA00143"/>